<dbReference type="PANTHER" id="PTHR30069">
    <property type="entry name" value="TONB-DEPENDENT OUTER MEMBRANE RECEPTOR"/>
    <property type="match status" value="1"/>
</dbReference>
<evidence type="ECO:0000256" key="3">
    <source>
        <dbReference type="ARBA" id="ARBA00022448"/>
    </source>
</evidence>
<evidence type="ECO:0000256" key="8">
    <source>
        <dbReference type="ARBA" id="ARBA00023136"/>
    </source>
</evidence>
<keyword evidence="3 11" id="KW-0813">Transport</keyword>
<evidence type="ECO:0000256" key="9">
    <source>
        <dbReference type="ARBA" id="ARBA00023170"/>
    </source>
</evidence>
<dbReference type="RefSeq" id="WP_083399511.1">
    <property type="nucleotide sequence ID" value="NZ_FSRO01000001.1"/>
</dbReference>
<dbReference type="InterPro" id="IPR012910">
    <property type="entry name" value="Plug_dom"/>
</dbReference>
<evidence type="ECO:0000313" key="18">
    <source>
        <dbReference type="Proteomes" id="UP000185062"/>
    </source>
</evidence>
<dbReference type="Gene3D" id="2.170.130.10">
    <property type="entry name" value="TonB-dependent receptor, plug domain"/>
    <property type="match status" value="1"/>
</dbReference>
<dbReference type="PROSITE" id="PS01156">
    <property type="entry name" value="TONB_DEPENDENT_REC_2"/>
    <property type="match status" value="1"/>
</dbReference>
<feature type="chain" id="PRO_5009936587" evidence="14">
    <location>
        <begin position="40"/>
        <end position="688"/>
    </location>
</feature>
<name>A0A1N6ICW8_9PROT</name>
<dbReference type="PANTHER" id="PTHR30069:SF40">
    <property type="entry name" value="TONB-DEPENDENT RECEPTOR NMB0964-RELATED"/>
    <property type="match status" value="1"/>
</dbReference>
<keyword evidence="5 11" id="KW-0812">Transmembrane</keyword>
<evidence type="ECO:0000256" key="14">
    <source>
        <dbReference type="SAM" id="SignalP"/>
    </source>
</evidence>
<reference evidence="17 18" key="1">
    <citation type="submission" date="2016-12" db="EMBL/GenBank/DDBJ databases">
        <authorList>
            <person name="Song W.-J."/>
            <person name="Kurnit D.M."/>
        </authorList>
    </citation>
    <scope>NUCLEOTIDE SEQUENCE [LARGE SCALE GENOMIC DNA]</scope>
    <source>
        <strain evidence="17 18">ATCC 49181</strain>
    </source>
</reference>
<dbReference type="Gene3D" id="2.40.170.20">
    <property type="entry name" value="TonB-dependent receptor, beta-barrel domain"/>
    <property type="match status" value="1"/>
</dbReference>
<protein>
    <submittedName>
        <fullName evidence="17">Iron complex outermembrane recepter protein</fullName>
    </submittedName>
</protein>
<dbReference type="InterPro" id="IPR036942">
    <property type="entry name" value="Beta-barrel_TonB_sf"/>
</dbReference>
<evidence type="ECO:0000256" key="12">
    <source>
        <dbReference type="PROSITE-ProRule" id="PRU10144"/>
    </source>
</evidence>
<feature type="domain" description="TonB-dependent receptor-like beta-barrel" evidence="15">
    <location>
        <begin position="284"/>
        <end position="657"/>
    </location>
</feature>
<comment type="similarity">
    <text evidence="2 11 13">Belongs to the TonB-dependent receptor family.</text>
</comment>
<dbReference type="eggNOG" id="COG4206">
    <property type="taxonomic scope" value="Bacteria"/>
</dbReference>
<keyword evidence="6 14" id="KW-0732">Signal</keyword>
<evidence type="ECO:0000256" key="2">
    <source>
        <dbReference type="ARBA" id="ARBA00009810"/>
    </source>
</evidence>
<dbReference type="Pfam" id="PF00593">
    <property type="entry name" value="TonB_dep_Rec_b-barrel"/>
    <property type="match status" value="1"/>
</dbReference>
<evidence type="ECO:0000256" key="6">
    <source>
        <dbReference type="ARBA" id="ARBA00022729"/>
    </source>
</evidence>
<evidence type="ECO:0000256" key="4">
    <source>
        <dbReference type="ARBA" id="ARBA00022452"/>
    </source>
</evidence>
<dbReference type="InterPro" id="IPR037066">
    <property type="entry name" value="Plug_dom_sf"/>
</dbReference>
<evidence type="ECO:0000256" key="7">
    <source>
        <dbReference type="ARBA" id="ARBA00023077"/>
    </source>
</evidence>
<evidence type="ECO:0000313" key="17">
    <source>
        <dbReference type="EMBL" id="SIO29829.1"/>
    </source>
</evidence>
<feature type="short sequence motif" description="TonB C-terminal box" evidence="12">
    <location>
        <begin position="671"/>
        <end position="688"/>
    </location>
</feature>
<keyword evidence="10 11" id="KW-0998">Cell outer membrane</keyword>
<sequence length="688" mass="75796">MKYLNYDFCEVKTQDINRRYKLAIFVCCFSLFEISHAYAQDTDNTANLPDVTVTASPFEDRGALEMTQPITVLQGDNLRRKREISLGDTLSNELGVTSSSFGPGAGRPIIRALDGPRIQILENGVGGLDVSSLSPDHAVTVETLNAAQIEILRGPAVLLYGGGAAGGVVNVVTNRIPNRLFSSPTGNFEIRGNTATEERTGAFNANSSIGQMSWSFGAFKRKTGDYSIPGRAEIHNPDSEKNVVRNSAVDSQGGSVGGSFVGERGFFGGSISGMESVYGIPGPDGASIDLKQVRYGLAGELDRPIMGLDKLKIRIGYNDYKHNELESDGEVSTRYTNRELDNRIEFVHTPIANWKGLFGIQLQDRNFSALGEEAIIPVTKSRSTGLFLLEERNLDRLRLEFGGRFEHASRNPQNNVDSSRTFNLFSGSVGGLWTLMDNYGLGLTVTRGQRAPAIEELYVNGAHHGTATFQIGNNALAKETSHNFDLSLRKTAGIIQWKVNAFYNRFNNYIFLSNLDVNGDGVADRVDEEGELDLGGEFQAQDITQTGATFYGAEAEVLFTLKPDSFDLRLFTDYVRGKLDKNGNVPRTTPLRFGIELNHRVGPWSTNLNTMHVLRQSQRAELETSTSGYTLMNFEASYRIKETKSNGIRLFLQGRNLLNEEIRIHTSFLKNFSPQPGRALVAGLRGDF</sequence>
<accession>A0A1N6ICW8</accession>
<keyword evidence="18" id="KW-1185">Reference proteome</keyword>
<comment type="subcellular location">
    <subcellularLocation>
        <location evidence="1 11">Cell outer membrane</location>
        <topology evidence="1 11">Multi-pass membrane protein</topology>
    </subcellularLocation>
</comment>
<dbReference type="EMBL" id="FSRO01000001">
    <property type="protein sequence ID" value="SIO29829.1"/>
    <property type="molecule type" value="Genomic_DNA"/>
</dbReference>
<evidence type="ECO:0000256" key="5">
    <source>
        <dbReference type="ARBA" id="ARBA00022692"/>
    </source>
</evidence>
<keyword evidence="7 13" id="KW-0798">TonB box</keyword>
<feature type="signal peptide" evidence="14">
    <location>
        <begin position="1"/>
        <end position="39"/>
    </location>
</feature>
<keyword evidence="4 11" id="KW-1134">Transmembrane beta strand</keyword>
<evidence type="ECO:0000259" key="15">
    <source>
        <dbReference type="Pfam" id="PF00593"/>
    </source>
</evidence>
<dbReference type="Pfam" id="PF07715">
    <property type="entry name" value="Plug"/>
    <property type="match status" value="1"/>
</dbReference>
<dbReference type="GO" id="GO:0015344">
    <property type="term" value="F:siderophore uptake transmembrane transporter activity"/>
    <property type="evidence" value="ECO:0007669"/>
    <property type="project" value="TreeGrafter"/>
</dbReference>
<dbReference type="GO" id="GO:0044718">
    <property type="term" value="P:siderophore transmembrane transport"/>
    <property type="evidence" value="ECO:0007669"/>
    <property type="project" value="TreeGrafter"/>
</dbReference>
<dbReference type="Proteomes" id="UP000185062">
    <property type="component" value="Unassembled WGS sequence"/>
</dbReference>
<dbReference type="SUPFAM" id="SSF56935">
    <property type="entry name" value="Porins"/>
    <property type="match status" value="1"/>
</dbReference>
<keyword evidence="8 11" id="KW-0472">Membrane</keyword>
<evidence type="ECO:0000256" key="10">
    <source>
        <dbReference type="ARBA" id="ARBA00023237"/>
    </source>
</evidence>
<keyword evidence="9" id="KW-0675">Receptor</keyword>
<evidence type="ECO:0000256" key="13">
    <source>
        <dbReference type="RuleBase" id="RU003357"/>
    </source>
</evidence>
<dbReference type="AlphaFoldDB" id="A0A1N6ICW8"/>
<evidence type="ECO:0000256" key="11">
    <source>
        <dbReference type="PROSITE-ProRule" id="PRU01360"/>
    </source>
</evidence>
<dbReference type="InterPro" id="IPR000531">
    <property type="entry name" value="Beta-barrel_TonB"/>
</dbReference>
<evidence type="ECO:0000259" key="16">
    <source>
        <dbReference type="Pfam" id="PF07715"/>
    </source>
</evidence>
<dbReference type="GO" id="GO:0009279">
    <property type="term" value="C:cell outer membrane"/>
    <property type="evidence" value="ECO:0007669"/>
    <property type="project" value="UniProtKB-SubCell"/>
</dbReference>
<dbReference type="InterPro" id="IPR010917">
    <property type="entry name" value="TonB_rcpt_CS"/>
</dbReference>
<evidence type="ECO:0000256" key="1">
    <source>
        <dbReference type="ARBA" id="ARBA00004571"/>
    </source>
</evidence>
<dbReference type="STRING" id="44575.SAMN05216419_100917"/>
<organism evidence="17 18">
    <name type="scientific">Nitrosomonas cryotolerans ATCC 49181</name>
    <dbReference type="NCBI Taxonomy" id="1131553"/>
    <lineage>
        <taxon>Bacteria</taxon>
        <taxon>Pseudomonadati</taxon>
        <taxon>Pseudomonadota</taxon>
        <taxon>Betaproteobacteria</taxon>
        <taxon>Nitrosomonadales</taxon>
        <taxon>Nitrosomonadaceae</taxon>
        <taxon>Nitrosomonas</taxon>
    </lineage>
</organism>
<dbReference type="InterPro" id="IPR039426">
    <property type="entry name" value="TonB-dep_rcpt-like"/>
</dbReference>
<feature type="domain" description="TonB-dependent receptor plug" evidence="16">
    <location>
        <begin position="65"/>
        <end position="168"/>
    </location>
</feature>
<proteinExistence type="inferred from homology"/>
<gene>
    <name evidence="17" type="ORF">SAMN02743940_1720</name>
</gene>
<dbReference type="PROSITE" id="PS52016">
    <property type="entry name" value="TONB_DEPENDENT_REC_3"/>
    <property type="match status" value="1"/>
</dbReference>